<reference evidence="2" key="1">
    <citation type="journal article" date="2021" name="Nat. Commun.">
        <title>Genetic determinants of endophytism in the Arabidopsis root mycobiome.</title>
        <authorList>
            <person name="Mesny F."/>
            <person name="Miyauchi S."/>
            <person name="Thiergart T."/>
            <person name="Pickel B."/>
            <person name="Atanasova L."/>
            <person name="Karlsson M."/>
            <person name="Huettel B."/>
            <person name="Barry K.W."/>
            <person name="Haridas S."/>
            <person name="Chen C."/>
            <person name="Bauer D."/>
            <person name="Andreopoulos W."/>
            <person name="Pangilinan J."/>
            <person name="LaButti K."/>
            <person name="Riley R."/>
            <person name="Lipzen A."/>
            <person name="Clum A."/>
            <person name="Drula E."/>
            <person name="Henrissat B."/>
            <person name="Kohler A."/>
            <person name="Grigoriev I.V."/>
            <person name="Martin F.M."/>
            <person name="Hacquard S."/>
        </authorList>
    </citation>
    <scope>NUCLEOTIDE SEQUENCE</scope>
    <source>
        <strain evidence="2">MPI-CAGE-CH-0243</strain>
    </source>
</reference>
<name>A0A9P9IB99_9PLEO</name>
<keyword evidence="2" id="KW-0378">Hydrolase</keyword>
<dbReference type="OrthoDB" id="671439at2759"/>
<dbReference type="PANTHER" id="PTHR14209:SF19">
    <property type="entry name" value="ISOAMYL ACETATE-HYDROLYZING ESTERASE 1 HOMOLOG"/>
    <property type="match status" value="1"/>
</dbReference>
<gene>
    <name evidence="2" type="ORF">B0J11DRAFT_539763</name>
</gene>
<evidence type="ECO:0000313" key="3">
    <source>
        <dbReference type="Proteomes" id="UP000700596"/>
    </source>
</evidence>
<dbReference type="EMBL" id="JAGMWT010000016">
    <property type="protein sequence ID" value="KAH7115068.1"/>
    <property type="molecule type" value="Genomic_DNA"/>
</dbReference>
<protein>
    <submittedName>
        <fullName evidence="2">SGNH hydrolase-type esterase domain-containing protein</fullName>
    </submittedName>
</protein>
<accession>A0A9P9IB99</accession>
<proteinExistence type="predicted"/>
<keyword evidence="3" id="KW-1185">Reference proteome</keyword>
<dbReference type="InterPro" id="IPR013830">
    <property type="entry name" value="SGNH_hydro"/>
</dbReference>
<comment type="caution">
    <text evidence="2">The sequence shown here is derived from an EMBL/GenBank/DDBJ whole genome shotgun (WGS) entry which is preliminary data.</text>
</comment>
<feature type="domain" description="SGNH hydrolase-type esterase" evidence="1">
    <location>
        <begin position="10"/>
        <end position="221"/>
    </location>
</feature>
<dbReference type="CDD" id="cd01838">
    <property type="entry name" value="Isoamyl_acetate_hydrolase_like"/>
    <property type="match status" value="1"/>
</dbReference>
<dbReference type="InterPro" id="IPR036514">
    <property type="entry name" value="SGNH_hydro_sf"/>
</dbReference>
<dbReference type="Proteomes" id="UP000700596">
    <property type="component" value="Unassembled WGS sequence"/>
</dbReference>
<dbReference type="AlphaFoldDB" id="A0A9P9IB99"/>
<sequence length="263" mass="29495">MPAAYEQFFLFGDSITQDSFNQQRGFGFSAALQHAYIRRLDVVNRGFSGYNTRQALKVLPTILPSPQQARIRFLVIFFGANDASLPQAKNNQHVPLDEYKENLERIILHPLVTAHSPRIVLVAPPPVNEHLQWPSDKEKGYATVNRMAATTKSYADGAVEVGEKLGVPVVNLWKAFMSKTGFNPDIWKTDDPLPGALAVAQNDALIELMYDGLHFNPAAYDVFFQEVIKLISEKWPDQLPEQVPMVLPAWNDLAAWEAFDASN</sequence>
<dbReference type="InterPro" id="IPR045136">
    <property type="entry name" value="Iah1-like"/>
</dbReference>
<dbReference type="PANTHER" id="PTHR14209">
    <property type="entry name" value="ISOAMYL ACETATE-HYDROLYZING ESTERASE 1"/>
    <property type="match status" value="1"/>
</dbReference>
<dbReference type="Pfam" id="PF13472">
    <property type="entry name" value="Lipase_GDSL_2"/>
    <property type="match status" value="1"/>
</dbReference>
<dbReference type="Gene3D" id="3.40.50.1110">
    <property type="entry name" value="SGNH hydrolase"/>
    <property type="match status" value="1"/>
</dbReference>
<dbReference type="SUPFAM" id="SSF52266">
    <property type="entry name" value="SGNH hydrolase"/>
    <property type="match status" value="1"/>
</dbReference>
<evidence type="ECO:0000313" key="2">
    <source>
        <dbReference type="EMBL" id="KAH7115068.1"/>
    </source>
</evidence>
<organism evidence="2 3">
    <name type="scientific">Dendryphion nanum</name>
    <dbReference type="NCBI Taxonomy" id="256645"/>
    <lineage>
        <taxon>Eukaryota</taxon>
        <taxon>Fungi</taxon>
        <taxon>Dikarya</taxon>
        <taxon>Ascomycota</taxon>
        <taxon>Pezizomycotina</taxon>
        <taxon>Dothideomycetes</taxon>
        <taxon>Pleosporomycetidae</taxon>
        <taxon>Pleosporales</taxon>
        <taxon>Torulaceae</taxon>
        <taxon>Dendryphion</taxon>
    </lineage>
</organism>
<dbReference type="GO" id="GO:0016787">
    <property type="term" value="F:hydrolase activity"/>
    <property type="evidence" value="ECO:0007669"/>
    <property type="project" value="UniProtKB-KW"/>
</dbReference>
<evidence type="ECO:0000259" key="1">
    <source>
        <dbReference type="Pfam" id="PF13472"/>
    </source>
</evidence>